<dbReference type="OrthoDB" id="428293at2759"/>
<dbReference type="InterPro" id="IPR044712">
    <property type="entry name" value="SLC25A32-like"/>
</dbReference>
<sequence length="227" mass="25397">MSDKNVLSPSLVETIAGFTAGVVSTLVVHPLDIVKTRLQVDRFSTSRIGNSLRIIREIGRHEGGLRAFYRGLTPNLVGNSVSWGLYFLWYRNLKDALNTFYGPQKNGLDSLDYFVASGTAGVLTAVLTNPIWVIKTRMLSTGANVTGAYTLHDTWYPRNIPVLRARLQTYDAAGTYRGLGDVIAQIWRREGLAGFYKGLGPNLFRVLPSTWVTFLVYENMREYCLQP</sequence>
<keyword evidence="9 10" id="KW-0472">Membrane</keyword>
<dbReference type="PRINTS" id="PR00926">
    <property type="entry name" value="MITOCARRIER"/>
</dbReference>
<evidence type="ECO:0000256" key="10">
    <source>
        <dbReference type="PROSITE-ProRule" id="PRU00282"/>
    </source>
</evidence>
<dbReference type="SUPFAM" id="SSF103506">
    <property type="entry name" value="Mitochondrial carrier"/>
    <property type="match status" value="1"/>
</dbReference>
<keyword evidence="5" id="KW-0677">Repeat</keyword>
<feature type="repeat" description="Solcar" evidence="10">
    <location>
        <begin position="8"/>
        <end position="96"/>
    </location>
</feature>
<keyword evidence="6" id="KW-0999">Mitochondrion inner membrane</keyword>
<keyword evidence="7 12" id="KW-1133">Transmembrane helix</keyword>
<protein>
    <submittedName>
        <fullName evidence="13">Solute carrier family 25 member 36</fullName>
    </submittedName>
</protein>
<name>A0A0J8UP08_COCIT</name>
<evidence type="ECO:0000313" key="13">
    <source>
        <dbReference type="EMBL" id="KMU89228.1"/>
    </source>
</evidence>
<reference evidence="14" key="1">
    <citation type="journal article" date="2010" name="Genome Res.">
        <title>Population genomic sequencing of Coccidioides fungi reveals recent hybridization and transposon control.</title>
        <authorList>
            <person name="Neafsey D.E."/>
            <person name="Barker B.M."/>
            <person name="Sharpton T.J."/>
            <person name="Stajich J.E."/>
            <person name="Park D.J."/>
            <person name="Whiston E."/>
            <person name="Hung C.-Y."/>
            <person name="McMahan C."/>
            <person name="White J."/>
            <person name="Sykes S."/>
            <person name="Heiman D."/>
            <person name="Young S."/>
            <person name="Zeng Q."/>
            <person name="Abouelleil A."/>
            <person name="Aftuck L."/>
            <person name="Bessette D."/>
            <person name="Brown A."/>
            <person name="FitzGerald M."/>
            <person name="Lui A."/>
            <person name="Macdonald J.P."/>
            <person name="Priest M."/>
            <person name="Orbach M.J."/>
            <person name="Galgiani J.N."/>
            <person name="Kirkland T.N."/>
            <person name="Cole G.T."/>
            <person name="Birren B.W."/>
            <person name="Henn M.R."/>
            <person name="Taylor J.W."/>
            <person name="Rounsley S.D."/>
        </authorList>
    </citation>
    <scope>NUCLEOTIDE SEQUENCE [LARGE SCALE GENOMIC DNA]</scope>
    <source>
        <strain evidence="14">H538.4</strain>
    </source>
</reference>
<organism evidence="13 14">
    <name type="scientific">Coccidioides immitis H538.4</name>
    <dbReference type="NCBI Taxonomy" id="396776"/>
    <lineage>
        <taxon>Eukaryota</taxon>
        <taxon>Fungi</taxon>
        <taxon>Dikarya</taxon>
        <taxon>Ascomycota</taxon>
        <taxon>Pezizomycotina</taxon>
        <taxon>Eurotiomycetes</taxon>
        <taxon>Eurotiomycetidae</taxon>
        <taxon>Onygenales</taxon>
        <taxon>Onygenaceae</taxon>
        <taxon>Coccidioides</taxon>
    </lineage>
</organism>
<dbReference type="GO" id="GO:0015230">
    <property type="term" value="F:FAD transmembrane transporter activity"/>
    <property type="evidence" value="ECO:0007669"/>
    <property type="project" value="EnsemblFungi"/>
</dbReference>
<evidence type="ECO:0000313" key="14">
    <source>
        <dbReference type="Proteomes" id="UP000054563"/>
    </source>
</evidence>
<gene>
    <name evidence="13" type="ORF">CIHG_06898</name>
</gene>
<evidence type="ECO:0000256" key="12">
    <source>
        <dbReference type="SAM" id="Phobius"/>
    </source>
</evidence>
<feature type="transmembrane region" description="Helical" evidence="12">
    <location>
        <begin position="6"/>
        <end position="28"/>
    </location>
</feature>
<keyword evidence="4 10" id="KW-0812">Transmembrane</keyword>
<dbReference type="Pfam" id="PF00153">
    <property type="entry name" value="Mito_carr"/>
    <property type="match status" value="3"/>
</dbReference>
<feature type="transmembrane region" description="Helical" evidence="12">
    <location>
        <begin position="113"/>
        <end position="134"/>
    </location>
</feature>
<proteinExistence type="inferred from homology"/>
<dbReference type="VEuPathDB" id="FungiDB:CIHG_06898"/>
<comment type="subcellular location">
    <subcellularLocation>
        <location evidence="1">Mitochondrion inner membrane</location>
        <topology evidence="1">Multi-pass membrane protein</topology>
    </subcellularLocation>
</comment>
<dbReference type="InterPro" id="IPR023395">
    <property type="entry name" value="MCP_dom_sf"/>
</dbReference>
<dbReference type="EMBL" id="DS017011">
    <property type="protein sequence ID" value="KMU89228.1"/>
    <property type="molecule type" value="Genomic_DNA"/>
</dbReference>
<evidence type="ECO:0000256" key="8">
    <source>
        <dbReference type="ARBA" id="ARBA00023128"/>
    </source>
</evidence>
<evidence type="ECO:0000256" key="6">
    <source>
        <dbReference type="ARBA" id="ARBA00022792"/>
    </source>
</evidence>
<keyword evidence="8" id="KW-0496">Mitochondrion</keyword>
<dbReference type="InterPro" id="IPR002067">
    <property type="entry name" value="MCP"/>
</dbReference>
<evidence type="ECO:0000256" key="5">
    <source>
        <dbReference type="ARBA" id="ARBA00022737"/>
    </source>
</evidence>
<dbReference type="AlphaFoldDB" id="A0A0J8UP08"/>
<dbReference type="Gene3D" id="1.50.40.10">
    <property type="entry name" value="Mitochondrial carrier domain"/>
    <property type="match status" value="1"/>
</dbReference>
<evidence type="ECO:0000256" key="7">
    <source>
        <dbReference type="ARBA" id="ARBA00022989"/>
    </source>
</evidence>
<evidence type="ECO:0000256" key="4">
    <source>
        <dbReference type="ARBA" id="ARBA00022692"/>
    </source>
</evidence>
<evidence type="ECO:0000256" key="2">
    <source>
        <dbReference type="ARBA" id="ARBA00006375"/>
    </source>
</evidence>
<accession>A0A0J8UP08</accession>
<evidence type="ECO:0000256" key="9">
    <source>
        <dbReference type="ARBA" id="ARBA00023136"/>
    </source>
</evidence>
<feature type="transmembrane region" description="Helical" evidence="12">
    <location>
        <begin position="76"/>
        <end position="93"/>
    </location>
</feature>
<comment type="similarity">
    <text evidence="2 11">Belongs to the mitochondrial carrier (TC 2.A.29) family.</text>
</comment>
<evidence type="ECO:0000256" key="11">
    <source>
        <dbReference type="RuleBase" id="RU000488"/>
    </source>
</evidence>
<evidence type="ECO:0000256" key="3">
    <source>
        <dbReference type="ARBA" id="ARBA00022448"/>
    </source>
</evidence>
<dbReference type="GO" id="GO:0005743">
    <property type="term" value="C:mitochondrial inner membrane"/>
    <property type="evidence" value="ECO:0007669"/>
    <property type="project" value="UniProtKB-SubCell"/>
</dbReference>
<feature type="repeat" description="Solcar" evidence="10">
    <location>
        <begin position="108"/>
        <end position="223"/>
    </location>
</feature>
<evidence type="ECO:0000256" key="1">
    <source>
        <dbReference type="ARBA" id="ARBA00004448"/>
    </source>
</evidence>
<dbReference type="STRING" id="396776.A0A0J8UP08"/>
<dbReference type="Proteomes" id="UP000054563">
    <property type="component" value="Unassembled WGS sequence"/>
</dbReference>
<dbReference type="PROSITE" id="PS50920">
    <property type="entry name" value="SOLCAR"/>
    <property type="match status" value="2"/>
</dbReference>
<dbReference type="InterPro" id="IPR018108">
    <property type="entry name" value="MCP_transmembrane"/>
</dbReference>
<keyword evidence="3 11" id="KW-0813">Transport</keyword>
<dbReference type="PANTHER" id="PTHR45683">
    <property type="entry name" value="MITOCHONDRIAL NICOTINAMIDE ADENINE DINUCLEOTIDE TRANSPORTER 1-RELATED-RELATED"/>
    <property type="match status" value="1"/>
</dbReference>